<dbReference type="Proteomes" id="UP000027120">
    <property type="component" value="Unassembled WGS sequence"/>
</dbReference>
<evidence type="ECO:0000259" key="2">
    <source>
        <dbReference type="Pfam" id="PF23247"/>
    </source>
</evidence>
<dbReference type="SUPFAM" id="SSF52047">
    <property type="entry name" value="RNI-like"/>
    <property type="match status" value="1"/>
</dbReference>
<evidence type="ECO:0000313" key="4">
    <source>
        <dbReference type="Proteomes" id="UP000027120"/>
    </source>
</evidence>
<reference evidence="3 4" key="1">
    <citation type="submission" date="2014-04" db="EMBL/GenBank/DDBJ databases">
        <authorList>
            <consortium name="International Citrus Genome Consortium"/>
            <person name="Gmitter F."/>
            <person name="Chen C."/>
            <person name="Farmerie W."/>
            <person name="Harkins T."/>
            <person name="Desany B."/>
            <person name="Mohiuddin M."/>
            <person name="Kodira C."/>
            <person name="Borodovsky M."/>
            <person name="Lomsadze A."/>
            <person name="Burns P."/>
            <person name="Jenkins J."/>
            <person name="Prochnik S."/>
            <person name="Shu S."/>
            <person name="Chapman J."/>
            <person name="Pitluck S."/>
            <person name="Schmutz J."/>
            <person name="Rokhsar D."/>
        </authorList>
    </citation>
    <scope>NUCLEOTIDE SEQUENCE</scope>
</reference>
<dbReference type="PaxDb" id="2711-XP_006471087.1"/>
<evidence type="ECO:0000313" key="3">
    <source>
        <dbReference type="EMBL" id="KDO38302.1"/>
    </source>
</evidence>
<dbReference type="AlphaFoldDB" id="A0A067DH21"/>
<dbReference type="PANTHER" id="PTHR33463">
    <property type="entry name" value="NB-ARC DOMAIN-CONTAINING PROTEIN-RELATED"/>
    <property type="match status" value="1"/>
</dbReference>
<dbReference type="InterPro" id="IPR057135">
    <property type="entry name" value="At4g27190-like_LRR"/>
</dbReference>
<accession>A0A067DH21</accession>
<dbReference type="EMBL" id="KK788305">
    <property type="protein sequence ID" value="KDO38302.1"/>
    <property type="molecule type" value="Genomic_DNA"/>
</dbReference>
<dbReference type="PANTHER" id="PTHR33463:SF198">
    <property type="entry name" value="RPP4C3"/>
    <property type="match status" value="1"/>
</dbReference>
<protein>
    <recommendedName>
        <fullName evidence="2">Disease resistance protein At4g27190-like leucine-rich repeats domain-containing protein</fullName>
    </recommendedName>
</protein>
<feature type="domain" description="Disease resistance protein At4g27190-like leucine-rich repeats" evidence="2">
    <location>
        <begin position="29"/>
        <end position="157"/>
    </location>
</feature>
<keyword evidence="4" id="KW-1185">Reference proteome</keyword>
<dbReference type="InterPro" id="IPR032675">
    <property type="entry name" value="LRR_dom_sf"/>
</dbReference>
<proteinExistence type="predicted"/>
<dbReference type="Pfam" id="PF23247">
    <property type="entry name" value="LRR_RPS2"/>
    <property type="match status" value="1"/>
</dbReference>
<feature type="non-terminal residue" evidence="3">
    <location>
        <position position="1"/>
    </location>
</feature>
<keyword evidence="1" id="KW-0611">Plant defense</keyword>
<evidence type="ECO:0000256" key="1">
    <source>
        <dbReference type="ARBA" id="ARBA00022821"/>
    </source>
</evidence>
<sequence>ESTTMYSSSEITLDISTLLFNEKVALPNLEALEISDINVDKIWHYNEIPAAVFPHFQSLTRLVVWYCDKLKYIFVASMIGSLKQLQHLDIRFCEDLQEIISENRADQVIPYFVFPQLTTLILQDLPKLRCLYPGMHTSEWPALEILLVCGCDKLKIIAADLSQNNENDQLGIPAQQPVLPLEKV</sequence>
<dbReference type="Gene3D" id="3.80.10.10">
    <property type="entry name" value="Ribonuclease Inhibitor"/>
    <property type="match status" value="1"/>
</dbReference>
<gene>
    <name evidence="3" type="ORF">CISIN_1g0380222mg</name>
</gene>
<name>A0A067DH21_CITSI</name>
<organism evidence="3 4">
    <name type="scientific">Citrus sinensis</name>
    <name type="common">Sweet orange</name>
    <name type="synonym">Citrus aurantium var. sinensis</name>
    <dbReference type="NCBI Taxonomy" id="2711"/>
    <lineage>
        <taxon>Eukaryota</taxon>
        <taxon>Viridiplantae</taxon>
        <taxon>Streptophyta</taxon>
        <taxon>Embryophyta</taxon>
        <taxon>Tracheophyta</taxon>
        <taxon>Spermatophyta</taxon>
        <taxon>Magnoliopsida</taxon>
        <taxon>eudicotyledons</taxon>
        <taxon>Gunneridae</taxon>
        <taxon>Pentapetalae</taxon>
        <taxon>rosids</taxon>
        <taxon>malvids</taxon>
        <taxon>Sapindales</taxon>
        <taxon>Rutaceae</taxon>
        <taxon>Aurantioideae</taxon>
        <taxon>Citrus</taxon>
    </lineage>
</organism>
<dbReference type="InterPro" id="IPR050905">
    <property type="entry name" value="Plant_NBS-LRR"/>
</dbReference>